<dbReference type="InterPro" id="IPR049326">
    <property type="entry name" value="Rhodopsin_dom_fungi"/>
</dbReference>
<name>A0A2W1CVK6_9PLEO</name>
<evidence type="ECO:0000256" key="2">
    <source>
        <dbReference type="ARBA" id="ARBA00022692"/>
    </source>
</evidence>
<dbReference type="InterPro" id="IPR052337">
    <property type="entry name" value="SAT4-like"/>
</dbReference>
<dbReference type="GO" id="GO:0016020">
    <property type="term" value="C:membrane"/>
    <property type="evidence" value="ECO:0007669"/>
    <property type="project" value="UniProtKB-SubCell"/>
</dbReference>
<evidence type="ECO:0000313" key="9">
    <source>
        <dbReference type="EMBL" id="KAI1517128.1"/>
    </source>
</evidence>
<dbReference type="EMBL" id="NRDI02000004">
    <property type="protein sequence ID" value="KAI1517128.1"/>
    <property type="molecule type" value="Genomic_DNA"/>
</dbReference>
<accession>A0A2W1CVK6</accession>
<dbReference type="Proteomes" id="UP000249757">
    <property type="component" value="Unassembled WGS sequence"/>
</dbReference>
<feature type="transmembrane region" description="Helical" evidence="6">
    <location>
        <begin position="33"/>
        <end position="54"/>
    </location>
</feature>
<comment type="subcellular location">
    <subcellularLocation>
        <location evidence="1">Membrane</location>
        <topology evidence="1">Multi-pass membrane protein</topology>
    </subcellularLocation>
</comment>
<evidence type="ECO:0000256" key="4">
    <source>
        <dbReference type="ARBA" id="ARBA00023136"/>
    </source>
</evidence>
<dbReference type="Pfam" id="PF20684">
    <property type="entry name" value="Fung_rhodopsin"/>
    <property type="match status" value="1"/>
</dbReference>
<feature type="transmembrane region" description="Helical" evidence="6">
    <location>
        <begin position="229"/>
        <end position="248"/>
    </location>
</feature>
<reference evidence="8" key="1">
    <citation type="journal article" date="2018" name="BMC Genomics">
        <title>Comparative genomics of the wheat fungal pathogen Pyrenophora tritici-repentis reveals chromosomal variations and genome plasticity.</title>
        <authorList>
            <person name="Moolhuijzen P."/>
            <person name="See P.T."/>
            <person name="Hane J.K."/>
            <person name="Shi G."/>
            <person name="Liu Z."/>
            <person name="Oliver R.P."/>
            <person name="Moffat C.S."/>
        </authorList>
    </citation>
    <scope>NUCLEOTIDE SEQUENCE [LARGE SCALE GENOMIC DNA]</scope>
    <source>
        <strain evidence="8">M4</strain>
    </source>
</reference>
<feature type="domain" description="Rhodopsin" evidence="7">
    <location>
        <begin position="50"/>
        <end position="298"/>
    </location>
</feature>
<dbReference type="EMBL" id="NQIK02000004">
    <property type="protein sequence ID" value="KAF7571989.1"/>
    <property type="molecule type" value="Genomic_DNA"/>
</dbReference>
<sequence length="390" mass="44318">MSISTWQLLYLDALKNAPPKDEPQPLANKKSTMLGITITFLTVAWCAVFFRFYVRIKIVKKLGWDDAFVLLAQCLNTGATILMCLSIEHGLGRHMLYLSISDTISYLRLYYLEVAVYVTNCGVIKLALLFQYLRIFKAGKMRYVCIGLLVVVSLWCIGFSITAWFPCFPISGYWNRALNPKCYGYGLDNLDTFIGMYISQAATNMVLDMAIFMTPMVLFRTPNLRMKNVLAMTGVFTFGAVVVGTSVYRLHGIIITRGATYPYVDWTWWAPIMIVLSCSEIDLAIICASMPIFWPIIEKSFHAIFVSYEVEVVEERIDYSAQYELHDKDLERTASMKSNGTSTRELTYDEEHGHARGPEFTVGIDPTNEQARTQGFVANVETRSPPKWQL</sequence>
<evidence type="ECO:0000256" key="6">
    <source>
        <dbReference type="SAM" id="Phobius"/>
    </source>
</evidence>
<evidence type="ECO:0000313" key="8">
    <source>
        <dbReference type="EMBL" id="KAF7571989.1"/>
    </source>
</evidence>
<dbReference type="Proteomes" id="UP000245464">
    <property type="component" value="Chromosome 4"/>
</dbReference>
<protein>
    <recommendedName>
        <fullName evidence="7">Rhodopsin domain-containing protein</fullName>
    </recommendedName>
</protein>
<evidence type="ECO:0000256" key="5">
    <source>
        <dbReference type="ARBA" id="ARBA00038359"/>
    </source>
</evidence>
<feature type="transmembrane region" description="Helical" evidence="6">
    <location>
        <begin position="194"/>
        <end position="217"/>
    </location>
</feature>
<reference evidence="11" key="4">
    <citation type="journal article" date="2022" name="Microb. Genom.">
        <title>A global pangenome for the wheat fungal pathogen Pyrenophora tritici-repentis and prediction of effector protein structural homology.</title>
        <authorList>
            <person name="Moolhuijzen P.M."/>
            <person name="See P.T."/>
            <person name="Shi G."/>
            <person name="Powell H.R."/>
            <person name="Cockram J."/>
            <person name="Jorgensen L.N."/>
            <person name="Benslimane H."/>
            <person name="Strelkov S.E."/>
            <person name="Turner J."/>
            <person name="Liu Z."/>
            <person name="Moffat C.S."/>
        </authorList>
    </citation>
    <scope>NUCLEOTIDE SEQUENCE [LARGE SCALE GENOMIC DNA]</scope>
</reference>
<dbReference type="OrthoDB" id="61113at2759"/>
<comment type="similarity">
    <text evidence="5">Belongs to the SAT4 family.</text>
</comment>
<keyword evidence="2 6" id="KW-0812">Transmembrane</keyword>
<feature type="transmembrane region" description="Helical" evidence="6">
    <location>
        <begin position="109"/>
        <end position="133"/>
    </location>
</feature>
<evidence type="ECO:0000313" key="11">
    <source>
        <dbReference type="Proteomes" id="UP000249757"/>
    </source>
</evidence>
<dbReference type="PANTHER" id="PTHR33048:SF47">
    <property type="entry name" value="INTEGRAL MEMBRANE PROTEIN-RELATED"/>
    <property type="match status" value="1"/>
</dbReference>
<reference evidence="9" key="3">
    <citation type="journal article" date="2022" name="bioRxiv">
        <title>A global pangenome for the wheat fungal pathogen Pyrenophora tritici-repentis and prediction of effector protein structural homology.</title>
        <authorList>
            <person name="Moolhuijzen P."/>
            <person name="See P.T."/>
            <person name="Shi G."/>
            <person name="Powell H.R."/>
            <person name="Cockram J."/>
            <person name="Jorgensen L.N."/>
            <person name="Benslimane H."/>
            <person name="Strelkov S.E."/>
            <person name="Turner J."/>
            <person name="Liu Z."/>
            <person name="Moffat C.S."/>
        </authorList>
    </citation>
    <scope>NUCLEOTIDE SEQUENCE</scope>
    <source>
        <strain evidence="9">86-124</strain>
    </source>
</reference>
<evidence type="ECO:0000256" key="3">
    <source>
        <dbReference type="ARBA" id="ARBA00022989"/>
    </source>
</evidence>
<keyword evidence="3 6" id="KW-1133">Transmembrane helix</keyword>
<evidence type="ECO:0000313" key="10">
    <source>
        <dbReference type="Proteomes" id="UP000245464"/>
    </source>
</evidence>
<reference evidence="9" key="2">
    <citation type="submission" date="2021-05" db="EMBL/GenBank/DDBJ databases">
        <authorList>
            <person name="Moolhuijzen P.M."/>
            <person name="Moffat C.S."/>
        </authorList>
    </citation>
    <scope>NUCLEOTIDE SEQUENCE</scope>
    <source>
        <strain evidence="9">86-124</strain>
    </source>
</reference>
<proteinExistence type="inferred from homology"/>
<feature type="transmembrane region" description="Helical" evidence="6">
    <location>
        <begin position="145"/>
        <end position="174"/>
    </location>
</feature>
<organism evidence="8 10">
    <name type="scientific">Pyrenophora tritici-repentis</name>
    <dbReference type="NCBI Taxonomy" id="45151"/>
    <lineage>
        <taxon>Eukaryota</taxon>
        <taxon>Fungi</taxon>
        <taxon>Dikarya</taxon>
        <taxon>Ascomycota</taxon>
        <taxon>Pezizomycotina</taxon>
        <taxon>Dothideomycetes</taxon>
        <taxon>Pleosporomycetidae</taxon>
        <taxon>Pleosporales</taxon>
        <taxon>Pleosporineae</taxon>
        <taxon>Pleosporaceae</taxon>
        <taxon>Pyrenophora</taxon>
    </lineage>
</organism>
<gene>
    <name evidence="9" type="ORF">Ptr86124_004065</name>
    <name evidence="8" type="ORF">PtrM4_094890</name>
</gene>
<evidence type="ECO:0000259" key="7">
    <source>
        <dbReference type="Pfam" id="PF20684"/>
    </source>
</evidence>
<comment type="caution">
    <text evidence="8">The sequence shown here is derived from an EMBL/GenBank/DDBJ whole genome shotgun (WGS) entry which is preliminary data.</text>
</comment>
<keyword evidence="11" id="KW-1185">Reference proteome</keyword>
<evidence type="ECO:0000256" key="1">
    <source>
        <dbReference type="ARBA" id="ARBA00004141"/>
    </source>
</evidence>
<dbReference type="AlphaFoldDB" id="A0A2W1CVK6"/>
<keyword evidence="4 6" id="KW-0472">Membrane</keyword>
<feature type="transmembrane region" description="Helical" evidence="6">
    <location>
        <begin position="66"/>
        <end position="89"/>
    </location>
</feature>
<dbReference type="PANTHER" id="PTHR33048">
    <property type="entry name" value="PTH11-LIKE INTEGRAL MEMBRANE PROTEIN (AFU_ORTHOLOGUE AFUA_5G11245)"/>
    <property type="match status" value="1"/>
</dbReference>